<dbReference type="EMBL" id="CP061538">
    <property type="protein sequence ID" value="QNV40112.1"/>
    <property type="molecule type" value="Genomic_DNA"/>
</dbReference>
<dbReference type="KEGG" id="rama:IDM48_01270"/>
<dbReference type="AlphaFoldDB" id="A0A7H2BKB6"/>
<keyword evidence="2" id="KW-0812">Transmembrane</keyword>
<proteinExistence type="predicted"/>
<organism evidence="3 4">
    <name type="scientific">Rothia amarae</name>
    <dbReference type="NCBI Taxonomy" id="169480"/>
    <lineage>
        <taxon>Bacteria</taxon>
        <taxon>Bacillati</taxon>
        <taxon>Actinomycetota</taxon>
        <taxon>Actinomycetes</taxon>
        <taxon>Micrococcales</taxon>
        <taxon>Micrococcaceae</taxon>
        <taxon>Rothia</taxon>
    </lineage>
</organism>
<protein>
    <submittedName>
        <fullName evidence="3">DUF4190 domain-containing protein</fullName>
    </submittedName>
</protein>
<evidence type="ECO:0000313" key="4">
    <source>
        <dbReference type="Proteomes" id="UP000516421"/>
    </source>
</evidence>
<sequence>MTTTPHNSNENNIPSNPNNAGSSRAVNSDSVHDSVAGTPNNTQQYGEHHNGAQANGAPVAPQYTENNNHYVNEHQYGQVNAANEAGVSAAQTSKVVGIIALILSIIPIFFPVTQIIAIVLGIVGMSKAKKAQRFGIPAKGGKIMSIIAIVIALIWIVLGIIGFIMLANNPDFQEQMRQFQNQ</sequence>
<keyword evidence="4" id="KW-1185">Reference proteome</keyword>
<dbReference type="Proteomes" id="UP000516421">
    <property type="component" value="Chromosome"/>
</dbReference>
<keyword evidence="2" id="KW-1133">Transmembrane helix</keyword>
<feature type="transmembrane region" description="Helical" evidence="2">
    <location>
        <begin position="143"/>
        <end position="167"/>
    </location>
</feature>
<feature type="transmembrane region" description="Helical" evidence="2">
    <location>
        <begin position="98"/>
        <end position="123"/>
    </location>
</feature>
<feature type="region of interest" description="Disordered" evidence="1">
    <location>
        <begin position="1"/>
        <end position="64"/>
    </location>
</feature>
<accession>A0A7H2BKB6</accession>
<feature type="compositionally biased region" description="Low complexity" evidence="1">
    <location>
        <begin position="1"/>
        <end position="23"/>
    </location>
</feature>
<gene>
    <name evidence="3" type="ORF">IDM48_01270</name>
</gene>
<keyword evidence="2" id="KW-0472">Membrane</keyword>
<evidence type="ECO:0000256" key="1">
    <source>
        <dbReference type="SAM" id="MobiDB-lite"/>
    </source>
</evidence>
<reference evidence="3 4" key="1">
    <citation type="submission" date="2020-09" db="EMBL/GenBank/DDBJ databases">
        <title>Investigation of environmental microbe.</title>
        <authorList>
            <person name="Ou Y."/>
            <person name="Kang Q."/>
        </authorList>
    </citation>
    <scope>NUCLEOTIDE SEQUENCE [LARGE SCALE GENOMIC DNA]</scope>
    <source>
        <strain evidence="3 4">KJZ-9</strain>
    </source>
</reference>
<evidence type="ECO:0000256" key="2">
    <source>
        <dbReference type="SAM" id="Phobius"/>
    </source>
</evidence>
<name>A0A7H2BKB6_9MICC</name>
<evidence type="ECO:0000313" key="3">
    <source>
        <dbReference type="EMBL" id="QNV40112.1"/>
    </source>
</evidence>
<dbReference type="RefSeq" id="WP_068172389.1">
    <property type="nucleotide sequence ID" value="NZ_BAAAHX010000003.1"/>
</dbReference>